<name>A0A4R6X5E8_9GAMM</name>
<dbReference type="InterPro" id="IPR008920">
    <property type="entry name" value="TF_FadR/GntR_C"/>
</dbReference>
<sequence length="244" mass="27645">MVESTEFLGRKESLTEQLKQRIEIDIRSGYYAPGTKIPTEKKFIESYGVSRSVVREAIASLRSEGFLQAKQGVGVFVSDPLPTQPFEITPQELVLPDNMGAALDLRKAIEIEAAGLAAERHNADQLFQVEAAFENLKNAYLSEKLDVGLQDFAFHIAIAEASNCHYFVSLLIYIRDQVTNALRDKYTDPVMAPEDQRKYRESALMEHEKLLAAIRSRQSDVARELMRQHLINAKAYFEKKHSQP</sequence>
<feature type="domain" description="HTH gntR-type" evidence="4">
    <location>
        <begin position="12"/>
        <end position="80"/>
    </location>
</feature>
<reference evidence="5 6" key="1">
    <citation type="submission" date="2019-03" db="EMBL/GenBank/DDBJ databases">
        <title>Genomic Encyclopedia of Type Strains, Phase IV (KMG-IV): sequencing the most valuable type-strain genomes for metagenomic binning, comparative biology and taxonomic classification.</title>
        <authorList>
            <person name="Goeker M."/>
        </authorList>
    </citation>
    <scope>NUCLEOTIDE SEQUENCE [LARGE SCALE GENOMIC DNA]</scope>
    <source>
        <strain evidence="5 6">DSM 5604</strain>
    </source>
</reference>
<protein>
    <submittedName>
        <fullName evidence="5">GntR family transcriptional regulator</fullName>
    </submittedName>
</protein>
<comment type="caution">
    <text evidence="5">The sequence shown here is derived from an EMBL/GenBank/DDBJ whole genome shotgun (WGS) entry which is preliminary data.</text>
</comment>
<dbReference type="PROSITE" id="PS50949">
    <property type="entry name" value="HTH_GNTR"/>
    <property type="match status" value="1"/>
</dbReference>
<dbReference type="EMBL" id="SNZA01000004">
    <property type="protein sequence ID" value="TDR12494.1"/>
    <property type="molecule type" value="Genomic_DNA"/>
</dbReference>
<dbReference type="InterPro" id="IPR011711">
    <property type="entry name" value="GntR_C"/>
</dbReference>
<evidence type="ECO:0000313" key="6">
    <source>
        <dbReference type="Proteomes" id="UP000295729"/>
    </source>
</evidence>
<dbReference type="SMART" id="SM00345">
    <property type="entry name" value="HTH_GNTR"/>
    <property type="match status" value="1"/>
</dbReference>
<dbReference type="SUPFAM" id="SSF46785">
    <property type="entry name" value="Winged helix' DNA-binding domain"/>
    <property type="match status" value="1"/>
</dbReference>
<dbReference type="PANTHER" id="PTHR43537">
    <property type="entry name" value="TRANSCRIPTIONAL REGULATOR, GNTR FAMILY"/>
    <property type="match status" value="1"/>
</dbReference>
<dbReference type="Gene3D" id="1.20.120.530">
    <property type="entry name" value="GntR ligand-binding domain-like"/>
    <property type="match status" value="1"/>
</dbReference>
<gene>
    <name evidence="5" type="ORF">C8D85_2529</name>
</gene>
<evidence type="ECO:0000256" key="2">
    <source>
        <dbReference type="ARBA" id="ARBA00023125"/>
    </source>
</evidence>
<proteinExistence type="predicted"/>
<dbReference type="PANTHER" id="PTHR43537:SF5">
    <property type="entry name" value="UXU OPERON TRANSCRIPTIONAL REGULATOR"/>
    <property type="match status" value="1"/>
</dbReference>
<dbReference type="Pfam" id="PF07729">
    <property type="entry name" value="FCD"/>
    <property type="match status" value="1"/>
</dbReference>
<dbReference type="GO" id="GO:0003677">
    <property type="term" value="F:DNA binding"/>
    <property type="evidence" value="ECO:0007669"/>
    <property type="project" value="UniProtKB-KW"/>
</dbReference>
<keyword evidence="2" id="KW-0238">DNA-binding</keyword>
<dbReference type="SUPFAM" id="SSF48008">
    <property type="entry name" value="GntR ligand-binding domain-like"/>
    <property type="match status" value="1"/>
</dbReference>
<keyword evidence="1" id="KW-0805">Transcription regulation</keyword>
<organism evidence="5 6">
    <name type="scientific">Marinomonas communis</name>
    <dbReference type="NCBI Taxonomy" id="28254"/>
    <lineage>
        <taxon>Bacteria</taxon>
        <taxon>Pseudomonadati</taxon>
        <taxon>Pseudomonadota</taxon>
        <taxon>Gammaproteobacteria</taxon>
        <taxon>Oceanospirillales</taxon>
        <taxon>Oceanospirillaceae</taxon>
        <taxon>Marinomonas</taxon>
    </lineage>
</organism>
<dbReference type="PRINTS" id="PR00035">
    <property type="entry name" value="HTHGNTR"/>
</dbReference>
<dbReference type="InterPro" id="IPR000524">
    <property type="entry name" value="Tscrpt_reg_HTH_GntR"/>
</dbReference>
<dbReference type="CDD" id="cd07377">
    <property type="entry name" value="WHTH_GntR"/>
    <property type="match status" value="1"/>
</dbReference>
<keyword evidence="6" id="KW-1185">Reference proteome</keyword>
<dbReference type="SMART" id="SM00895">
    <property type="entry name" value="FCD"/>
    <property type="match status" value="1"/>
</dbReference>
<dbReference type="Pfam" id="PF00392">
    <property type="entry name" value="GntR"/>
    <property type="match status" value="1"/>
</dbReference>
<evidence type="ECO:0000313" key="5">
    <source>
        <dbReference type="EMBL" id="TDR12494.1"/>
    </source>
</evidence>
<dbReference type="Proteomes" id="UP000295729">
    <property type="component" value="Unassembled WGS sequence"/>
</dbReference>
<accession>A0A4R6X5E8</accession>
<evidence type="ECO:0000259" key="4">
    <source>
        <dbReference type="PROSITE" id="PS50949"/>
    </source>
</evidence>
<dbReference type="Gene3D" id="1.10.10.10">
    <property type="entry name" value="Winged helix-like DNA-binding domain superfamily/Winged helix DNA-binding domain"/>
    <property type="match status" value="1"/>
</dbReference>
<dbReference type="OrthoDB" id="1040417at2"/>
<evidence type="ECO:0000256" key="3">
    <source>
        <dbReference type="ARBA" id="ARBA00023163"/>
    </source>
</evidence>
<dbReference type="InterPro" id="IPR036390">
    <property type="entry name" value="WH_DNA-bd_sf"/>
</dbReference>
<keyword evidence="3" id="KW-0804">Transcription</keyword>
<dbReference type="RefSeq" id="WP_133563244.1">
    <property type="nucleotide sequence ID" value="NZ_SNZA01000004.1"/>
</dbReference>
<dbReference type="GO" id="GO:0003700">
    <property type="term" value="F:DNA-binding transcription factor activity"/>
    <property type="evidence" value="ECO:0007669"/>
    <property type="project" value="InterPro"/>
</dbReference>
<dbReference type="InterPro" id="IPR036388">
    <property type="entry name" value="WH-like_DNA-bd_sf"/>
</dbReference>
<evidence type="ECO:0000256" key="1">
    <source>
        <dbReference type="ARBA" id="ARBA00023015"/>
    </source>
</evidence>
<dbReference type="AlphaFoldDB" id="A0A4R6X5E8"/>